<organism evidence="2 3">
    <name type="scientific">Kwoniella newhampshirensis</name>
    <dbReference type="NCBI Taxonomy" id="1651941"/>
    <lineage>
        <taxon>Eukaryota</taxon>
        <taxon>Fungi</taxon>
        <taxon>Dikarya</taxon>
        <taxon>Basidiomycota</taxon>
        <taxon>Agaricomycotina</taxon>
        <taxon>Tremellomycetes</taxon>
        <taxon>Tremellales</taxon>
        <taxon>Cryptococcaceae</taxon>
        <taxon>Kwoniella</taxon>
    </lineage>
</organism>
<dbReference type="GO" id="GO:0005737">
    <property type="term" value="C:cytoplasm"/>
    <property type="evidence" value="ECO:0007669"/>
    <property type="project" value="TreeGrafter"/>
</dbReference>
<dbReference type="AlphaFoldDB" id="A0AAW0YRH0"/>
<dbReference type="SUPFAM" id="SSF51905">
    <property type="entry name" value="FAD/NAD(P)-binding domain"/>
    <property type="match status" value="1"/>
</dbReference>
<proteinExistence type="predicted"/>
<dbReference type="GeneID" id="92180964"/>
<gene>
    <name evidence="2" type="ORF">IAR55_003706</name>
</gene>
<name>A0AAW0YRH0_9TREE</name>
<dbReference type="PANTHER" id="PTHR13847:SF260">
    <property type="entry name" value="FAD DEPENDENT OXIDOREDUCTASE DOMAIN-CONTAINING PROTEIN"/>
    <property type="match status" value="1"/>
</dbReference>
<feature type="domain" description="FAD dependent oxidoreductase" evidence="1">
    <location>
        <begin position="40"/>
        <end position="437"/>
    </location>
</feature>
<sequence length="496" mass="53667">MTTFPQPFVSTVSHWQATNRGKTSLFNHNRDKPLPIDVVDYLVIGAGMAGASMAYHLTRPGVADGKKVVVLEAKDVASGATGRNGGHCAPYSFASWPLLTAPLESGGAGLTPEEALEVLDLEKRVLEYVTSLVEKEKWEVDFWRGEKVEVRRSEDAAKQMRESYQAWISARALGRFKDVKPEWEWIDDAEEAQRITRIKNATGCSKGPAGSLHPHKLATAFLRSALSTGQADLYSWAPVQKMNKVEGIWEVDCGERGLVKTKQVVVCTNAHTGNLFKGTDIDAYLTPFQGQAANVTPPPSFSGANYLNKTYTIEDGPYLVATPHAGIVLGLHHKLAVEQGVLEMKDIFGNADDSFVHPNAKAWLANYCKDSFAGWGSEAPGEGGVRFWAGIQCATRNTLPLVGEVPGEEYKGIWMAAGFHGHGMARIALTTKYLAKLVTTGEWDAGLPASFKLTAQRLEDGKKAPPFITDADKVGGVMGKVLGSFGYGGGVKSVAR</sequence>
<reference evidence="2 3" key="1">
    <citation type="journal article" date="2024" name="bioRxiv">
        <title>Comparative genomics of Cryptococcus and Kwoniella reveals pathogenesis evolution and contrasting karyotype dynamics via intercentromeric recombination or chromosome fusion.</title>
        <authorList>
            <person name="Coelho M.A."/>
            <person name="David-Palma M."/>
            <person name="Shea T."/>
            <person name="Bowers K."/>
            <person name="McGinley-Smith S."/>
            <person name="Mohammad A.W."/>
            <person name="Gnirke A."/>
            <person name="Yurkov A.M."/>
            <person name="Nowrousian M."/>
            <person name="Sun S."/>
            <person name="Cuomo C.A."/>
            <person name="Heitman J."/>
        </authorList>
    </citation>
    <scope>NUCLEOTIDE SEQUENCE [LARGE SCALE GENOMIC DNA]</scope>
    <source>
        <strain evidence="2 3">CBS 13917</strain>
    </source>
</reference>
<dbReference type="Proteomes" id="UP001388673">
    <property type="component" value="Unassembled WGS sequence"/>
</dbReference>
<evidence type="ECO:0000259" key="1">
    <source>
        <dbReference type="Pfam" id="PF01266"/>
    </source>
</evidence>
<dbReference type="RefSeq" id="XP_066803204.1">
    <property type="nucleotide sequence ID" value="XM_066946812.1"/>
</dbReference>
<keyword evidence="3" id="KW-1185">Reference proteome</keyword>
<dbReference type="Pfam" id="PF01266">
    <property type="entry name" value="DAO"/>
    <property type="match status" value="1"/>
</dbReference>
<dbReference type="InterPro" id="IPR006076">
    <property type="entry name" value="FAD-dep_OxRdtase"/>
</dbReference>
<dbReference type="EMBL" id="JBCAWK010000006">
    <property type="protein sequence ID" value="KAK8854966.1"/>
    <property type="molecule type" value="Genomic_DNA"/>
</dbReference>
<protein>
    <recommendedName>
        <fullName evidence="1">FAD dependent oxidoreductase domain-containing protein</fullName>
    </recommendedName>
</protein>
<dbReference type="InterPro" id="IPR036188">
    <property type="entry name" value="FAD/NAD-bd_sf"/>
</dbReference>
<accession>A0AAW0YRH0</accession>
<evidence type="ECO:0000313" key="3">
    <source>
        <dbReference type="Proteomes" id="UP001388673"/>
    </source>
</evidence>
<dbReference type="KEGG" id="kne:92180964"/>
<comment type="caution">
    <text evidence="2">The sequence shown here is derived from an EMBL/GenBank/DDBJ whole genome shotgun (WGS) entry which is preliminary data.</text>
</comment>
<dbReference type="Gene3D" id="3.50.50.60">
    <property type="entry name" value="FAD/NAD(P)-binding domain"/>
    <property type="match status" value="1"/>
</dbReference>
<dbReference type="Gene3D" id="3.30.9.10">
    <property type="entry name" value="D-Amino Acid Oxidase, subunit A, domain 2"/>
    <property type="match status" value="1"/>
</dbReference>
<evidence type="ECO:0000313" key="2">
    <source>
        <dbReference type="EMBL" id="KAK8854966.1"/>
    </source>
</evidence>
<dbReference type="PANTHER" id="PTHR13847">
    <property type="entry name" value="SARCOSINE DEHYDROGENASE-RELATED"/>
    <property type="match status" value="1"/>
</dbReference>